<dbReference type="Proteomes" id="UP000186601">
    <property type="component" value="Unassembled WGS sequence"/>
</dbReference>
<keyword evidence="2" id="KW-0378">Hydrolase</keyword>
<evidence type="ECO:0000256" key="8">
    <source>
        <dbReference type="SAM" id="MobiDB-lite"/>
    </source>
</evidence>
<evidence type="ECO:0000256" key="7">
    <source>
        <dbReference type="ARBA" id="ARBA00038929"/>
    </source>
</evidence>
<dbReference type="GO" id="GO:0005576">
    <property type="term" value="C:extracellular region"/>
    <property type="evidence" value="ECO:0007669"/>
    <property type="project" value="TreeGrafter"/>
</dbReference>
<comment type="catalytic activity">
    <reaction evidence="6">
        <text>Successive hydrolysis of beta-D-glucose units from the non-reducing ends of (1-&gt;3)-beta-D-glucans, releasing alpha-glucose.</text>
        <dbReference type="EC" id="3.2.1.58"/>
    </reaction>
</comment>
<evidence type="ECO:0000256" key="3">
    <source>
        <dbReference type="ARBA" id="ARBA00023180"/>
    </source>
</evidence>
<dbReference type="InterPro" id="IPR050386">
    <property type="entry name" value="Glycosyl_hydrolase_5"/>
</dbReference>
<dbReference type="STRING" id="98765.A0A2R6NJS5"/>
<keyword evidence="3" id="KW-0325">Glycoprotein</keyword>
<feature type="region of interest" description="Disordered" evidence="8">
    <location>
        <begin position="123"/>
        <end position="159"/>
    </location>
</feature>
<proteinExistence type="inferred from homology"/>
<comment type="similarity">
    <text evidence="1">Belongs to the glycosyl hydrolase 5 (cellulase A) family.</text>
</comment>
<dbReference type="PANTHER" id="PTHR31297:SF34">
    <property type="entry name" value="GLUCAN 1,3-BETA-GLUCOSIDASE 2"/>
    <property type="match status" value="1"/>
</dbReference>
<dbReference type="PANTHER" id="PTHR31297">
    <property type="entry name" value="GLUCAN ENDO-1,6-BETA-GLUCOSIDASE B"/>
    <property type="match status" value="1"/>
</dbReference>
<dbReference type="GO" id="GO:0071555">
    <property type="term" value="P:cell wall organization"/>
    <property type="evidence" value="ECO:0007669"/>
    <property type="project" value="UniProtKB-KW"/>
</dbReference>
<sequence>MAHPHATGPAVDNDAHLSTEDVNEAFIPPQPGPHFSSFLPSIQDTSARNSYINSTPATPDVSRPFLSEGATQDPFLDKPEDGPTGAINKPARRRWPLFVVGGAIAAVVIVLAVVLPVTLVHKHHGGGGSGSGTSDGGAHDPTATANPESPTGALTGGNGTVIQADDGSTFTYINNFGGFWVDDPQNPFNNSAKAQSYTPSLDEPWVWGEDLIRGVNLGGWLVTEPFIVPALYEKYQNVSTLPGGQAVDEWTLSIAMRNDTSPGGGIQQLEDHYKTFITEQDFAQIAGAGLNWIRLPVPYWAIEVWPGEPFLANTAWTYALKALKWARKYGLRVYFELHTAPGSQNGNNHSGRLGPINFLNGPMGVANAQRTLEYIRVLAEFVSQPEYQSVVQAFGPINEPLMGIIGRDVLDSFYLEVYDMLRTITGIGKGASMVMHDGFLGLTPWKDFLPGADRLVLDTHPYVAFGGGLDQPLDYWPPAACRAFQVNQSNIDFGPTITGEFSAAINDCGKWLKNVGANASFPDCGPWDDWPTWTQDMKDGIKSFVMASMDAMHMPGYFFWTWKIGNSTDTGIASSPMWSYQLGLENGWMPADPRDAVGTCDTLDVPFNTPFNGSYPSWQTGGAGAGTIAPTATAALEEYPPTLSNAMNANPTLLPHYTDVSANPTLPAPTFSAATTTGGDGWADAQDTMLAPAPVPGCVYPDAWAAPQESTSFVCGAAATASATS</sequence>
<feature type="compositionally biased region" description="Gly residues" evidence="8">
    <location>
        <begin position="126"/>
        <end position="135"/>
    </location>
</feature>
<comment type="caution">
    <text evidence="10">The sequence shown here is derived from an EMBL/GenBank/DDBJ whole genome shotgun (WGS) entry which is preliminary data.</text>
</comment>
<dbReference type="GO" id="GO:0009251">
    <property type="term" value="P:glucan catabolic process"/>
    <property type="evidence" value="ECO:0007669"/>
    <property type="project" value="TreeGrafter"/>
</dbReference>
<evidence type="ECO:0000313" key="10">
    <source>
        <dbReference type="EMBL" id="PSR72596.1"/>
    </source>
</evidence>
<feature type="transmembrane region" description="Helical" evidence="9">
    <location>
        <begin position="97"/>
        <end position="119"/>
    </location>
</feature>
<dbReference type="SUPFAM" id="SSF51445">
    <property type="entry name" value="(Trans)glycosidases"/>
    <property type="match status" value="1"/>
</dbReference>
<keyword evidence="5" id="KW-0961">Cell wall biogenesis/degradation</keyword>
<dbReference type="AlphaFoldDB" id="A0A2R6NJS5"/>
<feature type="region of interest" description="Disordered" evidence="8">
    <location>
        <begin position="49"/>
        <end position="89"/>
    </location>
</feature>
<dbReference type="GO" id="GO:0004338">
    <property type="term" value="F:glucan exo-1,3-beta-glucosidase activity"/>
    <property type="evidence" value="ECO:0007669"/>
    <property type="project" value="UniProtKB-EC"/>
</dbReference>
<keyword evidence="9" id="KW-0472">Membrane</keyword>
<evidence type="ECO:0000256" key="5">
    <source>
        <dbReference type="ARBA" id="ARBA00023316"/>
    </source>
</evidence>
<accession>A0A2R6NJS5</accession>
<dbReference type="EC" id="3.2.1.58" evidence="7"/>
<evidence type="ECO:0000256" key="2">
    <source>
        <dbReference type="ARBA" id="ARBA00022801"/>
    </source>
</evidence>
<keyword evidence="4" id="KW-0326">Glycosidase</keyword>
<evidence type="ECO:0000313" key="11">
    <source>
        <dbReference type="Proteomes" id="UP000186601"/>
    </source>
</evidence>
<dbReference type="EMBL" id="MLYV02001152">
    <property type="protein sequence ID" value="PSR72596.1"/>
    <property type="molecule type" value="Genomic_DNA"/>
</dbReference>
<dbReference type="OrthoDB" id="62120at2759"/>
<reference evidence="10 11" key="1">
    <citation type="submission" date="2018-02" db="EMBL/GenBank/DDBJ databases">
        <title>Genome sequence of the basidiomycete white-rot fungus Phlebia centrifuga.</title>
        <authorList>
            <person name="Granchi Z."/>
            <person name="Peng M."/>
            <person name="de Vries R.P."/>
            <person name="Hilden K."/>
            <person name="Makela M.R."/>
            <person name="Grigoriev I."/>
            <person name="Riley R."/>
        </authorList>
    </citation>
    <scope>NUCLEOTIDE SEQUENCE [LARGE SCALE GENOMIC DNA]</scope>
    <source>
        <strain evidence="10 11">FBCC195</strain>
    </source>
</reference>
<protein>
    <recommendedName>
        <fullName evidence="7">glucan 1,3-beta-glucosidase</fullName>
        <ecNumber evidence="7">3.2.1.58</ecNumber>
    </recommendedName>
</protein>
<dbReference type="InterPro" id="IPR017853">
    <property type="entry name" value="GH"/>
</dbReference>
<evidence type="ECO:0000256" key="6">
    <source>
        <dbReference type="ARBA" id="ARBA00036824"/>
    </source>
</evidence>
<dbReference type="GO" id="GO:0009986">
    <property type="term" value="C:cell surface"/>
    <property type="evidence" value="ECO:0007669"/>
    <property type="project" value="TreeGrafter"/>
</dbReference>
<organism evidence="10 11">
    <name type="scientific">Hermanssonia centrifuga</name>
    <dbReference type="NCBI Taxonomy" id="98765"/>
    <lineage>
        <taxon>Eukaryota</taxon>
        <taxon>Fungi</taxon>
        <taxon>Dikarya</taxon>
        <taxon>Basidiomycota</taxon>
        <taxon>Agaricomycotina</taxon>
        <taxon>Agaricomycetes</taxon>
        <taxon>Polyporales</taxon>
        <taxon>Meruliaceae</taxon>
        <taxon>Hermanssonia</taxon>
    </lineage>
</organism>
<keyword evidence="11" id="KW-1185">Reference proteome</keyword>
<gene>
    <name evidence="10" type="ORF">PHLCEN_2v11520</name>
</gene>
<evidence type="ECO:0000256" key="9">
    <source>
        <dbReference type="SAM" id="Phobius"/>
    </source>
</evidence>
<keyword evidence="9" id="KW-0812">Transmembrane</keyword>
<name>A0A2R6NJS5_9APHY</name>
<keyword evidence="9" id="KW-1133">Transmembrane helix</keyword>
<evidence type="ECO:0000256" key="4">
    <source>
        <dbReference type="ARBA" id="ARBA00023295"/>
    </source>
</evidence>
<evidence type="ECO:0000256" key="1">
    <source>
        <dbReference type="ARBA" id="ARBA00005641"/>
    </source>
</evidence>
<dbReference type="Gene3D" id="3.20.20.80">
    <property type="entry name" value="Glycosidases"/>
    <property type="match status" value="1"/>
</dbReference>